<keyword evidence="2" id="KW-0378">Hydrolase</keyword>
<name>A0ABD3AV23_9GENT</name>
<evidence type="ECO:0000313" key="5">
    <source>
        <dbReference type="EMBL" id="KAL3535075.1"/>
    </source>
</evidence>
<dbReference type="InterPro" id="IPR029052">
    <property type="entry name" value="Metallo-depent_PP-like"/>
</dbReference>
<evidence type="ECO:0000256" key="2">
    <source>
        <dbReference type="ARBA" id="ARBA00022801"/>
    </source>
</evidence>
<dbReference type="Proteomes" id="UP001630127">
    <property type="component" value="Unassembled WGS sequence"/>
</dbReference>
<gene>
    <name evidence="5" type="ORF">ACH5RR_003536</name>
</gene>
<accession>A0ABD3AV23</accession>
<dbReference type="SUPFAM" id="SSF56300">
    <property type="entry name" value="Metallo-dependent phosphatases"/>
    <property type="match status" value="1"/>
</dbReference>
<feature type="region of interest" description="Disordered" evidence="3">
    <location>
        <begin position="278"/>
        <end position="321"/>
    </location>
</feature>
<keyword evidence="6" id="KW-1185">Reference proteome</keyword>
<evidence type="ECO:0000256" key="3">
    <source>
        <dbReference type="SAM" id="MobiDB-lite"/>
    </source>
</evidence>
<dbReference type="InterPro" id="IPR051558">
    <property type="entry name" value="Metallophosphoesterase_PAP"/>
</dbReference>
<dbReference type="EMBL" id="JBJUIK010000002">
    <property type="protein sequence ID" value="KAL3535075.1"/>
    <property type="molecule type" value="Genomic_DNA"/>
</dbReference>
<dbReference type="PANTHER" id="PTHR10161">
    <property type="entry name" value="TARTRATE-RESISTANT ACID PHOSPHATASE TYPE 5"/>
    <property type="match status" value="1"/>
</dbReference>
<feature type="transmembrane region" description="Helical" evidence="4">
    <location>
        <begin position="6"/>
        <end position="26"/>
    </location>
</feature>
<reference evidence="5 6" key="1">
    <citation type="submission" date="2024-11" db="EMBL/GenBank/DDBJ databases">
        <title>A near-complete genome assembly of Cinchona calisaya.</title>
        <authorList>
            <person name="Lian D.C."/>
            <person name="Zhao X.W."/>
            <person name="Wei L."/>
        </authorList>
    </citation>
    <scope>NUCLEOTIDE SEQUENCE [LARGE SCALE GENOMIC DNA]</scope>
    <source>
        <tissue evidence="5">Nenye</tissue>
    </source>
</reference>
<evidence type="ECO:0008006" key="7">
    <source>
        <dbReference type="Google" id="ProtNLM"/>
    </source>
</evidence>
<keyword evidence="1" id="KW-0732">Signal</keyword>
<dbReference type="Gene3D" id="3.60.21.10">
    <property type="match status" value="1"/>
</dbReference>
<proteinExistence type="predicted"/>
<dbReference type="AlphaFoldDB" id="A0ABD3AV23"/>
<evidence type="ECO:0000256" key="4">
    <source>
        <dbReference type="SAM" id="Phobius"/>
    </source>
</evidence>
<dbReference type="PANTHER" id="PTHR10161:SF14">
    <property type="entry name" value="TARTRATE-RESISTANT ACID PHOSPHATASE TYPE 5"/>
    <property type="match status" value="1"/>
</dbReference>
<keyword evidence="4" id="KW-1133">Transmembrane helix</keyword>
<organism evidence="5 6">
    <name type="scientific">Cinchona calisaya</name>
    <dbReference type="NCBI Taxonomy" id="153742"/>
    <lineage>
        <taxon>Eukaryota</taxon>
        <taxon>Viridiplantae</taxon>
        <taxon>Streptophyta</taxon>
        <taxon>Embryophyta</taxon>
        <taxon>Tracheophyta</taxon>
        <taxon>Spermatophyta</taxon>
        <taxon>Magnoliopsida</taxon>
        <taxon>eudicotyledons</taxon>
        <taxon>Gunneridae</taxon>
        <taxon>Pentapetalae</taxon>
        <taxon>asterids</taxon>
        <taxon>lamiids</taxon>
        <taxon>Gentianales</taxon>
        <taxon>Rubiaceae</taxon>
        <taxon>Cinchonoideae</taxon>
        <taxon>Cinchoneae</taxon>
        <taxon>Cinchona</taxon>
    </lineage>
</organism>
<keyword evidence="4" id="KW-0472">Membrane</keyword>
<evidence type="ECO:0000313" key="6">
    <source>
        <dbReference type="Proteomes" id="UP001630127"/>
    </source>
</evidence>
<dbReference type="GO" id="GO:0016787">
    <property type="term" value="F:hydrolase activity"/>
    <property type="evidence" value="ECO:0007669"/>
    <property type="project" value="UniProtKB-KW"/>
</dbReference>
<sequence>MKEYSWVCTLITQISLCFAVYLAFNLGDRTHVSRSRPIDIYFMSVAGGFRPLNEQTLLLKQMAKVANVYKAQFVVSISELGEDDPLSQNATWYFQSPKLPWYTTKSPKGQGTGPYLNHTKVPYGKTLDIVIANTELFQGPSTGAREHQLLWLTKTLEESISDWRIVVGFDPLSACNRSMEAKDNNGCLHELLLKYRVDAYLSGHGCTEHIHIGSAEILGDAGQMGKGPCLTPINKIFHQNKEKVTGFLLHRVSSLEFVTYLVNLNGEVVHKIELKQSGKEVMSPEKGTRAPEGRQQGVTSSRRKGLRLRTSPTLRRSDANI</sequence>
<protein>
    <recommendedName>
        <fullName evidence="7">Calcineurin-like metallo-phosphoesterase superfamily protein</fullName>
    </recommendedName>
</protein>
<evidence type="ECO:0000256" key="1">
    <source>
        <dbReference type="ARBA" id="ARBA00022729"/>
    </source>
</evidence>
<feature type="compositionally biased region" description="Basic and acidic residues" evidence="3">
    <location>
        <begin position="278"/>
        <end position="292"/>
    </location>
</feature>
<keyword evidence="4" id="KW-0812">Transmembrane</keyword>
<comment type="caution">
    <text evidence="5">The sequence shown here is derived from an EMBL/GenBank/DDBJ whole genome shotgun (WGS) entry which is preliminary data.</text>
</comment>